<sequence>MAENNGNGDGGDVINHSEDCGGPMVVETEDQTREGAVAGTSVVAASGGNGGEGQQQEVAGKENHHATKAEPRATEENGAVGSSIEPVGSGIAAEGTPVVGGSAGGAGGSDVAGDDVEPIGSPPRDPARGKGAAVKGEETTEIPVTYREEDVQFRPVATAATSLSHIPITKYDVAEHLPDEMLANLLEDNP</sequence>
<proteinExistence type="predicted"/>
<comment type="caution">
    <text evidence="1">The sequence shown here is derived from an EMBL/GenBank/DDBJ whole genome shotgun (WGS) entry which is preliminary data.</text>
</comment>
<evidence type="ECO:0000313" key="1">
    <source>
        <dbReference type="EMBL" id="KAI8551021.1"/>
    </source>
</evidence>
<accession>A0ACC0NCQ0</accession>
<dbReference type="EMBL" id="CM046393">
    <property type="protein sequence ID" value="KAI8551021.1"/>
    <property type="molecule type" value="Genomic_DNA"/>
</dbReference>
<keyword evidence="2" id="KW-1185">Reference proteome</keyword>
<protein>
    <submittedName>
        <fullName evidence="1">Uncharacterized protein</fullName>
    </submittedName>
</protein>
<reference evidence="1" key="1">
    <citation type="submission" date="2022-02" db="EMBL/GenBank/DDBJ databases">
        <title>Plant Genome Project.</title>
        <authorList>
            <person name="Zhang R.-G."/>
        </authorList>
    </citation>
    <scope>NUCLEOTIDE SEQUENCE</scope>
    <source>
        <strain evidence="1">AT1</strain>
    </source>
</reference>
<name>A0ACC0NCQ0_RHOML</name>
<evidence type="ECO:0000313" key="2">
    <source>
        <dbReference type="Proteomes" id="UP001062846"/>
    </source>
</evidence>
<organism evidence="1 2">
    <name type="scientific">Rhododendron molle</name>
    <name type="common">Chinese azalea</name>
    <name type="synonym">Azalea mollis</name>
    <dbReference type="NCBI Taxonomy" id="49168"/>
    <lineage>
        <taxon>Eukaryota</taxon>
        <taxon>Viridiplantae</taxon>
        <taxon>Streptophyta</taxon>
        <taxon>Embryophyta</taxon>
        <taxon>Tracheophyta</taxon>
        <taxon>Spermatophyta</taxon>
        <taxon>Magnoliopsida</taxon>
        <taxon>eudicotyledons</taxon>
        <taxon>Gunneridae</taxon>
        <taxon>Pentapetalae</taxon>
        <taxon>asterids</taxon>
        <taxon>Ericales</taxon>
        <taxon>Ericaceae</taxon>
        <taxon>Ericoideae</taxon>
        <taxon>Rhodoreae</taxon>
        <taxon>Rhododendron</taxon>
    </lineage>
</organism>
<dbReference type="Proteomes" id="UP001062846">
    <property type="component" value="Chromosome 6"/>
</dbReference>
<gene>
    <name evidence="1" type="ORF">RHMOL_Rhmol06G0152400</name>
</gene>